<proteinExistence type="predicted"/>
<name>A0ABX8R7U1_9ACTN</name>
<dbReference type="Proteomes" id="UP001049518">
    <property type="component" value="Chromosome"/>
</dbReference>
<evidence type="ECO:0000313" key="1">
    <source>
        <dbReference type="EMBL" id="QXJ25812.1"/>
    </source>
</evidence>
<accession>A0ABX8R7U1</accession>
<sequence length="258" mass="28567">MVELPEPVTVQEALGAPSVDIEVPDSDARWFGPFDRPDGGYHIVEVQRFEDLRDLRMVPENISEQDAADALRADDDAFREQQERLAPEGECSGPNRQARRSHRSLIEVLHGARGRFLEPTDPEVVQVHHHVRRWLERSTPFYVGVARAQNVDVGVNATLVMDSTVHVVHADTVRLASGSRLLFMSGSVNASCGTVSGPNEPDWNAPGPPYSPPVVPRPPLEIPHEPRNITIGKFLPGFSKSVEWHSAHYPGVLPEKGH</sequence>
<organism evidence="1 2">
    <name type="scientific">Actinomadura graeca</name>
    <dbReference type="NCBI Taxonomy" id="2750812"/>
    <lineage>
        <taxon>Bacteria</taxon>
        <taxon>Bacillati</taxon>
        <taxon>Actinomycetota</taxon>
        <taxon>Actinomycetes</taxon>
        <taxon>Streptosporangiales</taxon>
        <taxon>Thermomonosporaceae</taxon>
        <taxon>Actinomadura</taxon>
    </lineage>
</organism>
<protein>
    <submittedName>
        <fullName evidence="1">Uncharacterized protein</fullName>
    </submittedName>
</protein>
<keyword evidence="2" id="KW-1185">Reference proteome</keyword>
<evidence type="ECO:0000313" key="2">
    <source>
        <dbReference type="Proteomes" id="UP001049518"/>
    </source>
</evidence>
<gene>
    <name evidence="1" type="ORF">AGRA3207_007367</name>
</gene>
<reference evidence="1" key="1">
    <citation type="submission" date="2020-07" db="EMBL/GenBank/DDBJ databases">
        <authorList>
            <person name="Tarantini F.S."/>
            <person name="Hong K.W."/>
            <person name="Chan K.G."/>
        </authorList>
    </citation>
    <scope>NUCLEOTIDE SEQUENCE</scope>
    <source>
        <strain evidence="1">32-07</strain>
    </source>
</reference>
<dbReference type="RefSeq" id="WP_231336538.1">
    <property type="nucleotide sequence ID" value="NZ_CP059572.1"/>
</dbReference>
<dbReference type="EMBL" id="CP059572">
    <property type="protein sequence ID" value="QXJ25812.1"/>
    <property type="molecule type" value="Genomic_DNA"/>
</dbReference>